<evidence type="ECO:0000313" key="2">
    <source>
        <dbReference type="EMBL" id="RMJ13972.1"/>
    </source>
</evidence>
<organism evidence="2 3">
    <name type="scientific">Fusarium kuroshium</name>
    <dbReference type="NCBI Taxonomy" id="2010991"/>
    <lineage>
        <taxon>Eukaryota</taxon>
        <taxon>Fungi</taxon>
        <taxon>Dikarya</taxon>
        <taxon>Ascomycota</taxon>
        <taxon>Pezizomycotina</taxon>
        <taxon>Sordariomycetes</taxon>
        <taxon>Hypocreomycetidae</taxon>
        <taxon>Hypocreales</taxon>
        <taxon>Nectriaceae</taxon>
        <taxon>Fusarium</taxon>
        <taxon>Fusarium solani species complex</taxon>
    </lineage>
</organism>
<proteinExistence type="predicted"/>
<dbReference type="InterPro" id="IPR051283">
    <property type="entry name" value="Sec_Metabolite_Acyltrans"/>
</dbReference>
<evidence type="ECO:0000256" key="1">
    <source>
        <dbReference type="ARBA" id="ARBA00022679"/>
    </source>
</evidence>
<evidence type="ECO:0000313" key="3">
    <source>
        <dbReference type="Proteomes" id="UP000277212"/>
    </source>
</evidence>
<keyword evidence="1" id="KW-0808">Transferase</keyword>
<sequence length="534" mass="59026">MAVDISVIESVRLNSTSQEKVIALSLIDCTTANFSYGSAIWLYQPPKLPESDKFNLGYHLRESLALTLQAYPQWSGHLKVVSKTDGVGPPEAQHFPPHARRFGRIYAHFGTATDPGVEFVYAKSSATLDSLYPSDRPLKQPLWSCETATFHSFLAATTLAHALQPNLEDESGRLKPLMAVQVTELACGGFVVAVKGTHPLADATSFISLLKDWAAVSRSVLERSALPTLTPLFDPALLDNQAAGDINAEEPDKEILQKAQSLPLHRYDWWASAATCPWPFKIQAPFDTEEQTPAGKVMPWDEWDLASPVSNYVVHLNRDQVDFLWNKANKNASEKLSRHDAVLGHIWSCVARARGLQDDDGPIHCDLVYGVRPSFQLGSEFQGSPCMMMNVELPGSKVADESNLTTIATKVRQTLKVITDKDNMAAHLYSIAYEKSPQRIWQAFLGRRHILVTTWGRAGIYDIDFGLGSECSYAEGVVPEMDGNILIKEAPGKPGAYWTDNGVDISIHIRTEDMERLIEDPLLLPEASQANSQV</sequence>
<dbReference type="Pfam" id="PF02458">
    <property type="entry name" value="Transferase"/>
    <property type="match status" value="1"/>
</dbReference>
<name>A0A3M2S9S9_9HYPO</name>
<dbReference type="InterPro" id="IPR023213">
    <property type="entry name" value="CAT-like_dom_sf"/>
</dbReference>
<dbReference type="PANTHER" id="PTHR31896:SF64">
    <property type="entry name" value="TRICHOTHECENE 3-O-ACETYLTRANSFERASE"/>
    <property type="match status" value="1"/>
</dbReference>
<dbReference type="OrthoDB" id="444127at2759"/>
<dbReference type="AlphaFoldDB" id="A0A3M2S9S9"/>
<dbReference type="PANTHER" id="PTHR31896">
    <property type="entry name" value="FAMILY REGULATORY PROTEIN, PUTATIVE (AFU_ORTHOLOGUE AFUA_3G14730)-RELATED"/>
    <property type="match status" value="1"/>
</dbReference>
<protein>
    <submittedName>
        <fullName evidence="2">Uncharacterized protein</fullName>
    </submittedName>
</protein>
<dbReference type="Gene3D" id="3.30.559.10">
    <property type="entry name" value="Chloramphenicol acetyltransferase-like domain"/>
    <property type="match status" value="2"/>
</dbReference>
<dbReference type="GO" id="GO:0016740">
    <property type="term" value="F:transferase activity"/>
    <property type="evidence" value="ECO:0007669"/>
    <property type="project" value="UniProtKB-KW"/>
</dbReference>
<gene>
    <name evidence="2" type="ORF">CDV36_006363</name>
</gene>
<dbReference type="EMBL" id="NKUJ01000096">
    <property type="protein sequence ID" value="RMJ13972.1"/>
    <property type="molecule type" value="Genomic_DNA"/>
</dbReference>
<dbReference type="STRING" id="2010991.A0A3M2S9S9"/>
<reference evidence="2 3" key="1">
    <citation type="submission" date="2017-06" db="EMBL/GenBank/DDBJ databases">
        <title>Comparative genomic analysis of Ambrosia Fusariam Clade fungi.</title>
        <authorList>
            <person name="Stajich J.E."/>
            <person name="Carrillo J."/>
            <person name="Kijimoto T."/>
            <person name="Eskalen A."/>
            <person name="O'Donnell K."/>
            <person name="Kasson M."/>
        </authorList>
    </citation>
    <scope>NUCLEOTIDE SEQUENCE [LARGE SCALE GENOMIC DNA]</scope>
    <source>
        <strain evidence="2">UCR3666</strain>
    </source>
</reference>
<accession>A0A3M2S9S9</accession>
<comment type="caution">
    <text evidence="2">The sequence shown here is derived from an EMBL/GenBank/DDBJ whole genome shotgun (WGS) entry which is preliminary data.</text>
</comment>
<keyword evidence="3" id="KW-1185">Reference proteome</keyword>
<dbReference type="Proteomes" id="UP000277212">
    <property type="component" value="Unassembled WGS sequence"/>
</dbReference>